<accession>A0A120CT75</accession>
<dbReference type="PATRIC" id="fig|121290.4.peg.1870"/>
<protein>
    <submittedName>
        <fullName evidence="1">Uncharacterized protein</fullName>
    </submittedName>
</protein>
<dbReference type="AlphaFoldDB" id="A0A120CT75"/>
<evidence type="ECO:0000313" key="2">
    <source>
        <dbReference type="Proteomes" id="UP000059074"/>
    </source>
</evidence>
<keyword evidence="2" id="KW-1185">Reference proteome</keyword>
<comment type="caution">
    <text evidence="1">The sequence shown here is derived from an EMBL/GenBank/DDBJ whole genome shotgun (WGS) entry which is preliminary data.</text>
</comment>
<name>A0A120CT75_HYPSL</name>
<dbReference type="EMBL" id="LMTR01000094">
    <property type="protein sequence ID" value="KWT64243.1"/>
    <property type="molecule type" value="Genomic_DNA"/>
</dbReference>
<evidence type="ECO:0000313" key="1">
    <source>
        <dbReference type="EMBL" id="KWT64243.1"/>
    </source>
</evidence>
<dbReference type="Proteomes" id="UP000059074">
    <property type="component" value="Unassembled WGS sequence"/>
</dbReference>
<gene>
    <name evidence="1" type="ORF">APY04_3507</name>
</gene>
<organism evidence="1 2">
    <name type="scientific">Hyphomicrobium sulfonivorans</name>
    <dbReference type="NCBI Taxonomy" id="121290"/>
    <lineage>
        <taxon>Bacteria</taxon>
        <taxon>Pseudomonadati</taxon>
        <taxon>Pseudomonadota</taxon>
        <taxon>Alphaproteobacteria</taxon>
        <taxon>Hyphomicrobiales</taxon>
        <taxon>Hyphomicrobiaceae</taxon>
        <taxon>Hyphomicrobium</taxon>
    </lineage>
</organism>
<proteinExistence type="predicted"/>
<sequence>MIVAFVPVMLAPTPVEFNAGILTVEIVEPGTMVIVWPAVAEHVVF</sequence>
<reference evidence="1 2" key="1">
    <citation type="submission" date="2015-10" db="EMBL/GenBank/DDBJ databases">
        <title>Transcriptomic analysis of a linuron degrading triple-species bacterial consortium.</title>
        <authorList>
            <person name="Albers P."/>
        </authorList>
    </citation>
    <scope>NUCLEOTIDE SEQUENCE [LARGE SCALE GENOMIC DNA]</scope>
    <source>
        <strain evidence="1 2">WDL6</strain>
    </source>
</reference>